<dbReference type="EMBL" id="PYMB01000015">
    <property type="protein sequence ID" value="PSW09390.1"/>
    <property type="molecule type" value="Genomic_DNA"/>
</dbReference>
<dbReference type="Pfam" id="PF04976">
    <property type="entry name" value="DmsC"/>
    <property type="match status" value="1"/>
</dbReference>
<keyword evidence="1" id="KW-1133">Transmembrane helix</keyword>
<proteinExistence type="predicted"/>
<gene>
    <name evidence="2" type="ORF">C9J01_20910</name>
</gene>
<dbReference type="InterPro" id="IPR007059">
    <property type="entry name" value="DmsC"/>
</dbReference>
<evidence type="ECO:0000313" key="3">
    <source>
        <dbReference type="Proteomes" id="UP000241346"/>
    </source>
</evidence>
<dbReference type="OrthoDB" id="4394845at2"/>
<dbReference type="GO" id="GO:0009390">
    <property type="term" value="C:dimethyl sulfoxide reductase complex"/>
    <property type="evidence" value="ECO:0007669"/>
    <property type="project" value="TreeGrafter"/>
</dbReference>
<feature type="transmembrane region" description="Helical" evidence="1">
    <location>
        <begin position="201"/>
        <end position="222"/>
    </location>
</feature>
<keyword evidence="1" id="KW-0812">Transmembrane</keyword>
<feature type="transmembrane region" description="Helical" evidence="1">
    <location>
        <begin position="113"/>
        <end position="132"/>
    </location>
</feature>
<evidence type="ECO:0000256" key="1">
    <source>
        <dbReference type="SAM" id="Phobius"/>
    </source>
</evidence>
<dbReference type="PANTHER" id="PTHR38095">
    <property type="entry name" value="ANAEROBIC DIMETHYL SULFOXIDE REDUCTASE CHAIN YNFH"/>
    <property type="match status" value="1"/>
</dbReference>
<evidence type="ECO:0000313" key="2">
    <source>
        <dbReference type="EMBL" id="PSW09390.1"/>
    </source>
</evidence>
<feature type="transmembrane region" description="Helical" evidence="1">
    <location>
        <begin position="81"/>
        <end position="101"/>
    </location>
</feature>
<sequence length="258" mass="26936">MHELPLVFFTVFGQAAVGIFLLSLLAFTTKQISDVQLKTANIVAAALLLVGSAIGGLHMGQPLRAFNLLFGLGRSPMSNEIILSGLFMACAAATVALSFMPGKESLYKLANKATVLAGLLFAWSIPQVYQLATVASWDTAHTSLQMWLTVLVAGGAFALMLGAHKLGFATLAVGALVSLAAKPDYIGFVTQAAPELAVNQYSLWGAQAVALLVAVLIGCGIFSQKGAAKPLLIAGAGVMLVGELIGRIAFYNLWAIPM</sequence>
<accession>A0A2T3N866</accession>
<dbReference type="GO" id="GO:0019645">
    <property type="term" value="P:anaerobic electron transport chain"/>
    <property type="evidence" value="ECO:0007669"/>
    <property type="project" value="InterPro"/>
</dbReference>
<feature type="transmembrane region" description="Helical" evidence="1">
    <location>
        <begin position="39"/>
        <end position="61"/>
    </location>
</feature>
<feature type="transmembrane region" description="Helical" evidence="1">
    <location>
        <begin position="6"/>
        <end position="27"/>
    </location>
</feature>
<dbReference type="GO" id="GO:0005886">
    <property type="term" value="C:plasma membrane"/>
    <property type="evidence" value="ECO:0007669"/>
    <property type="project" value="TreeGrafter"/>
</dbReference>
<protein>
    <submittedName>
        <fullName evidence="2">Diguanylate cyclase</fullName>
    </submittedName>
</protein>
<comment type="caution">
    <text evidence="2">The sequence shown here is derived from an EMBL/GenBank/DDBJ whole genome shotgun (WGS) entry which is preliminary data.</text>
</comment>
<keyword evidence="1" id="KW-0472">Membrane</keyword>
<reference evidence="2 3" key="1">
    <citation type="submission" date="2018-03" db="EMBL/GenBank/DDBJ databases">
        <title>Whole genome sequencing of Histamine producing bacteria.</title>
        <authorList>
            <person name="Butler K."/>
        </authorList>
    </citation>
    <scope>NUCLEOTIDE SEQUENCE [LARGE SCALE GENOMIC DNA]</scope>
    <source>
        <strain evidence="2 3">DSM 19138</strain>
    </source>
</reference>
<feature type="transmembrane region" description="Helical" evidence="1">
    <location>
        <begin position="231"/>
        <end position="254"/>
    </location>
</feature>
<dbReference type="RefSeq" id="WP_107300086.1">
    <property type="nucleotide sequence ID" value="NZ_PYMB01000015.1"/>
</dbReference>
<feature type="transmembrane region" description="Helical" evidence="1">
    <location>
        <begin position="168"/>
        <end position="189"/>
    </location>
</feature>
<name>A0A2T3N866_9GAMM</name>
<feature type="transmembrane region" description="Helical" evidence="1">
    <location>
        <begin position="144"/>
        <end position="161"/>
    </location>
</feature>
<dbReference type="PANTHER" id="PTHR38095:SF3">
    <property type="entry name" value="ANAEROBIC DIMETHYL SULFOXIDE REDUCTASE, SUBUNIT C"/>
    <property type="match status" value="1"/>
</dbReference>
<dbReference type="Proteomes" id="UP000241346">
    <property type="component" value="Unassembled WGS sequence"/>
</dbReference>
<dbReference type="AlphaFoldDB" id="A0A2T3N866"/>
<organism evidence="2 3">
    <name type="scientific">Photobacterium rosenbergii</name>
    <dbReference type="NCBI Taxonomy" id="294936"/>
    <lineage>
        <taxon>Bacteria</taxon>
        <taxon>Pseudomonadati</taxon>
        <taxon>Pseudomonadota</taxon>
        <taxon>Gammaproteobacteria</taxon>
        <taxon>Vibrionales</taxon>
        <taxon>Vibrionaceae</taxon>
        <taxon>Photobacterium</taxon>
    </lineage>
</organism>
<dbReference type="GO" id="GO:0009389">
    <property type="term" value="F:dimethyl sulfoxide reductase activity"/>
    <property type="evidence" value="ECO:0007669"/>
    <property type="project" value="TreeGrafter"/>
</dbReference>